<organism evidence="1 2">
    <name type="scientific">Globisporangium ultimum (strain ATCC 200006 / CBS 805.95 / DAOM BR144)</name>
    <name type="common">Pythium ultimum</name>
    <dbReference type="NCBI Taxonomy" id="431595"/>
    <lineage>
        <taxon>Eukaryota</taxon>
        <taxon>Sar</taxon>
        <taxon>Stramenopiles</taxon>
        <taxon>Oomycota</taxon>
        <taxon>Peronosporomycetes</taxon>
        <taxon>Pythiales</taxon>
        <taxon>Pythiaceae</taxon>
        <taxon>Globisporangium</taxon>
    </lineage>
</organism>
<dbReference type="VEuPathDB" id="FungiDB:PYU1_G015259"/>
<dbReference type="Proteomes" id="UP000019132">
    <property type="component" value="Unassembled WGS sequence"/>
</dbReference>
<accession>K3XDJ2</accession>
<dbReference type="EMBL" id="ADOS01000888">
    <property type="status" value="NOT_ANNOTATED_CDS"/>
    <property type="molecule type" value="Genomic_DNA"/>
</dbReference>
<keyword evidence="2" id="KW-1185">Reference proteome</keyword>
<dbReference type="EnsemblProtists" id="PYU1_T015291">
    <property type="protein sequence ID" value="PYU1_T015291"/>
    <property type="gene ID" value="PYU1_G015259"/>
</dbReference>
<evidence type="ECO:0000313" key="2">
    <source>
        <dbReference type="Proteomes" id="UP000019132"/>
    </source>
</evidence>
<reference evidence="2" key="1">
    <citation type="journal article" date="2010" name="Genome Biol.">
        <title>Genome sequence of the necrotrophic plant pathogen Pythium ultimum reveals original pathogenicity mechanisms and effector repertoire.</title>
        <authorList>
            <person name="Levesque C.A."/>
            <person name="Brouwer H."/>
            <person name="Cano L."/>
            <person name="Hamilton J.P."/>
            <person name="Holt C."/>
            <person name="Huitema E."/>
            <person name="Raffaele S."/>
            <person name="Robideau G.P."/>
            <person name="Thines M."/>
            <person name="Win J."/>
            <person name="Zerillo M.M."/>
            <person name="Beakes G.W."/>
            <person name="Boore J.L."/>
            <person name="Busam D."/>
            <person name="Dumas B."/>
            <person name="Ferriera S."/>
            <person name="Fuerstenberg S.I."/>
            <person name="Gachon C.M."/>
            <person name="Gaulin E."/>
            <person name="Govers F."/>
            <person name="Grenville-Briggs L."/>
            <person name="Horner N."/>
            <person name="Hostetler J."/>
            <person name="Jiang R.H."/>
            <person name="Johnson J."/>
            <person name="Krajaejun T."/>
            <person name="Lin H."/>
            <person name="Meijer H.J."/>
            <person name="Moore B."/>
            <person name="Morris P."/>
            <person name="Phuntmart V."/>
            <person name="Puiu D."/>
            <person name="Shetty J."/>
            <person name="Stajich J.E."/>
            <person name="Tripathy S."/>
            <person name="Wawra S."/>
            <person name="van West P."/>
            <person name="Whitty B.R."/>
            <person name="Coutinho P.M."/>
            <person name="Henrissat B."/>
            <person name="Martin F."/>
            <person name="Thomas P.D."/>
            <person name="Tyler B.M."/>
            <person name="De Vries R.P."/>
            <person name="Kamoun S."/>
            <person name="Yandell M."/>
            <person name="Tisserat N."/>
            <person name="Buell C.R."/>
        </authorList>
    </citation>
    <scope>NUCLEOTIDE SEQUENCE</scope>
    <source>
        <strain evidence="2">DAOM:BR144</strain>
    </source>
</reference>
<reference evidence="1" key="3">
    <citation type="submission" date="2015-02" db="UniProtKB">
        <authorList>
            <consortium name="EnsemblProtists"/>
        </authorList>
    </citation>
    <scope>IDENTIFICATION</scope>
    <source>
        <strain evidence="1">DAOM BR144</strain>
    </source>
</reference>
<proteinExistence type="predicted"/>
<dbReference type="InParanoid" id="K3XDJ2"/>
<reference evidence="2" key="2">
    <citation type="submission" date="2010-04" db="EMBL/GenBank/DDBJ databases">
        <authorList>
            <person name="Buell R."/>
            <person name="Hamilton J."/>
            <person name="Hostetler J."/>
        </authorList>
    </citation>
    <scope>NUCLEOTIDE SEQUENCE [LARGE SCALE GENOMIC DNA]</scope>
    <source>
        <strain evidence="2">DAOM:BR144</strain>
    </source>
</reference>
<name>K3XDJ2_GLOUD</name>
<sequence>MVSQKLLDWKHIAKVVIMTGCKERIGLRLNNYFSMKSCLFRPTSTRLECAFWKRLLSRDLGFRWNLTRL</sequence>
<evidence type="ECO:0000313" key="1">
    <source>
        <dbReference type="EnsemblProtists" id="PYU1_T015291"/>
    </source>
</evidence>
<protein>
    <submittedName>
        <fullName evidence="1">Uncharacterized protein</fullName>
    </submittedName>
</protein>
<dbReference type="HOGENOM" id="CLU_2781526_0_0_1"/>
<dbReference type="AlphaFoldDB" id="K3XDJ2"/>